<evidence type="ECO:0000256" key="2">
    <source>
        <dbReference type="ARBA" id="ARBA00023125"/>
    </source>
</evidence>
<keyword evidence="1" id="KW-0805">Transcription regulation</keyword>
<keyword evidence="6" id="KW-1185">Reference proteome</keyword>
<comment type="caution">
    <text evidence="5">The sequence shown here is derived from an EMBL/GenBank/DDBJ whole genome shotgun (WGS) entry which is preliminary data.</text>
</comment>
<dbReference type="PANTHER" id="PTHR33154">
    <property type="entry name" value="TRANSCRIPTIONAL REGULATOR, ARSR FAMILY"/>
    <property type="match status" value="1"/>
</dbReference>
<evidence type="ECO:0000256" key="1">
    <source>
        <dbReference type="ARBA" id="ARBA00023015"/>
    </source>
</evidence>
<dbReference type="Gene3D" id="1.10.10.10">
    <property type="entry name" value="Winged helix-like DNA-binding domain superfamily/Winged helix DNA-binding domain"/>
    <property type="match status" value="1"/>
</dbReference>
<keyword evidence="2" id="KW-0238">DNA-binding</keyword>
<dbReference type="SMART" id="SM00418">
    <property type="entry name" value="HTH_ARSR"/>
    <property type="match status" value="1"/>
</dbReference>
<accession>A0A2U2HNM5</accession>
<evidence type="ECO:0000256" key="3">
    <source>
        <dbReference type="ARBA" id="ARBA00023163"/>
    </source>
</evidence>
<dbReference type="InterPro" id="IPR001845">
    <property type="entry name" value="HTH_ArsR_DNA-bd_dom"/>
</dbReference>
<dbReference type="GO" id="GO:0003700">
    <property type="term" value="F:DNA-binding transcription factor activity"/>
    <property type="evidence" value="ECO:0007669"/>
    <property type="project" value="InterPro"/>
</dbReference>
<dbReference type="GO" id="GO:0003677">
    <property type="term" value="F:DNA binding"/>
    <property type="evidence" value="ECO:0007669"/>
    <property type="project" value="UniProtKB-KW"/>
</dbReference>
<organism evidence="5 6">
    <name type="scientific">Massilia glaciei</name>
    <dbReference type="NCBI Taxonomy" id="1524097"/>
    <lineage>
        <taxon>Bacteria</taxon>
        <taxon>Pseudomonadati</taxon>
        <taxon>Pseudomonadota</taxon>
        <taxon>Betaproteobacteria</taxon>
        <taxon>Burkholderiales</taxon>
        <taxon>Oxalobacteraceae</taxon>
        <taxon>Telluria group</taxon>
        <taxon>Massilia</taxon>
    </lineage>
</organism>
<dbReference type="PANTHER" id="PTHR33154:SF33">
    <property type="entry name" value="TRANSCRIPTIONAL REPRESSOR SDPR"/>
    <property type="match status" value="1"/>
</dbReference>
<evidence type="ECO:0000259" key="4">
    <source>
        <dbReference type="PROSITE" id="PS50987"/>
    </source>
</evidence>
<dbReference type="PRINTS" id="PR00778">
    <property type="entry name" value="HTHARSR"/>
</dbReference>
<proteinExistence type="predicted"/>
<dbReference type="NCBIfam" id="NF033788">
    <property type="entry name" value="HTH_metalloreg"/>
    <property type="match status" value="1"/>
</dbReference>
<dbReference type="InterPro" id="IPR036388">
    <property type="entry name" value="WH-like_DNA-bd_sf"/>
</dbReference>
<evidence type="ECO:0000313" key="6">
    <source>
        <dbReference type="Proteomes" id="UP000241421"/>
    </source>
</evidence>
<feature type="domain" description="HTH arsR-type" evidence="4">
    <location>
        <begin position="1"/>
        <end position="87"/>
    </location>
</feature>
<dbReference type="InterPro" id="IPR011991">
    <property type="entry name" value="ArsR-like_HTH"/>
</dbReference>
<dbReference type="CDD" id="cd00090">
    <property type="entry name" value="HTH_ARSR"/>
    <property type="match status" value="1"/>
</dbReference>
<dbReference type="InterPro" id="IPR036390">
    <property type="entry name" value="WH_DNA-bd_sf"/>
</dbReference>
<dbReference type="Pfam" id="PF12840">
    <property type="entry name" value="HTH_20"/>
    <property type="match status" value="1"/>
</dbReference>
<dbReference type="InterPro" id="IPR051081">
    <property type="entry name" value="HTH_MetalResp_TranReg"/>
</dbReference>
<gene>
    <name evidence="5" type="ORF">C7C56_008210</name>
</gene>
<dbReference type="Proteomes" id="UP000241421">
    <property type="component" value="Unassembled WGS sequence"/>
</dbReference>
<dbReference type="OrthoDB" id="8565358at2"/>
<sequence length="104" mass="11183">MSTIFKALSDPTRRMVLQHLQQGPIGAGELADMFDVSKPTMSAHFAVLVAAGLIEPEKQGRTITYRIKLSVLEDALLSFAQTFGLAVTRAGGGQPADKSHKEKS</sequence>
<dbReference type="AlphaFoldDB" id="A0A2U2HNM5"/>
<keyword evidence="3" id="KW-0804">Transcription</keyword>
<dbReference type="PROSITE" id="PS50987">
    <property type="entry name" value="HTH_ARSR_2"/>
    <property type="match status" value="1"/>
</dbReference>
<dbReference type="SUPFAM" id="SSF46785">
    <property type="entry name" value="Winged helix' DNA-binding domain"/>
    <property type="match status" value="1"/>
</dbReference>
<dbReference type="RefSeq" id="WP_106756954.1">
    <property type="nucleotide sequence ID" value="NZ_PXWF02000114.1"/>
</dbReference>
<name>A0A2U2HNM5_9BURK</name>
<protein>
    <submittedName>
        <fullName evidence="5">ArsR family transcriptional regulator</fullName>
    </submittedName>
</protein>
<evidence type="ECO:0000313" key="5">
    <source>
        <dbReference type="EMBL" id="PWF49103.1"/>
    </source>
</evidence>
<reference evidence="5 6" key="1">
    <citation type="submission" date="2018-04" db="EMBL/GenBank/DDBJ databases">
        <title>Massilia violaceinigra sp. nov., a novel purple-pigmented bacterium isolated from Tianshan glacier, Xinjiang, China.</title>
        <authorList>
            <person name="Wang H."/>
        </authorList>
    </citation>
    <scope>NUCLEOTIDE SEQUENCE [LARGE SCALE GENOMIC DNA]</scope>
    <source>
        <strain evidence="5 6">B448-2</strain>
    </source>
</reference>
<dbReference type="EMBL" id="PXWF02000114">
    <property type="protein sequence ID" value="PWF49103.1"/>
    <property type="molecule type" value="Genomic_DNA"/>
</dbReference>